<dbReference type="InterPro" id="IPR007837">
    <property type="entry name" value="DinB"/>
</dbReference>
<evidence type="ECO:0000256" key="2">
    <source>
        <dbReference type="ARBA" id="ARBA00022723"/>
    </source>
</evidence>
<feature type="binding site" evidence="3">
    <location>
        <position position="47"/>
    </location>
    <ligand>
        <name>a divalent metal cation</name>
        <dbReference type="ChEBI" id="CHEBI:60240"/>
    </ligand>
</feature>
<protein>
    <submittedName>
        <fullName evidence="4">DinB family protein</fullName>
    </submittedName>
</protein>
<proteinExistence type="inferred from homology"/>
<dbReference type="RefSeq" id="WP_206655405.1">
    <property type="nucleotide sequence ID" value="NZ_CP071182.1"/>
</dbReference>
<dbReference type="Proteomes" id="UP000663505">
    <property type="component" value="Chromosome"/>
</dbReference>
<comment type="similarity">
    <text evidence="1">Belongs to the DinB family.</text>
</comment>
<dbReference type="InterPro" id="IPR034660">
    <property type="entry name" value="DinB/YfiT-like"/>
</dbReference>
<dbReference type="SUPFAM" id="SSF109854">
    <property type="entry name" value="DinB/YfiT-like putative metalloenzymes"/>
    <property type="match status" value="1"/>
</dbReference>
<keyword evidence="2 3" id="KW-0479">Metal-binding</keyword>
<sequence length="155" mass="17294">MSNGSSYAKQFMSHRAVLQDILSRVPDDKFDFQPWANAMTLGNLALHMVTSADWFAQSVKAGTFGRPEKVEATSMEEVRRIVDEYTAKTKTTIDALTEAQIEGMVDGKAIFGMDAPGKVWLGSMKDHEVHHKGQMFVYARIAGVEEMPFFVSRDA</sequence>
<name>A0A9X7VVU5_9BACL</name>
<reference evidence="4 5" key="1">
    <citation type="submission" date="2021-02" db="EMBL/GenBank/DDBJ databases">
        <title>Alicyclobacillus curvatus sp. nov. and Alicyclobacillus mengziensis sp. nov., two acidophilic bacteria isolated from acid mine drainage.</title>
        <authorList>
            <person name="Huang Y."/>
        </authorList>
    </citation>
    <scope>NUCLEOTIDE SEQUENCE [LARGE SCALE GENOMIC DNA]</scope>
    <source>
        <strain evidence="4 5">S30H14</strain>
    </source>
</reference>
<feature type="binding site" evidence="3">
    <location>
        <position position="131"/>
    </location>
    <ligand>
        <name>a divalent metal cation</name>
        <dbReference type="ChEBI" id="CHEBI:60240"/>
    </ligand>
</feature>
<gene>
    <name evidence="4" type="ORF">JZ786_16050</name>
</gene>
<dbReference type="Pfam" id="PF05163">
    <property type="entry name" value="DinB"/>
    <property type="match status" value="1"/>
</dbReference>
<keyword evidence="5" id="KW-1185">Reference proteome</keyword>
<organism evidence="4 5">
    <name type="scientific">Alicyclobacillus mengziensis</name>
    <dbReference type="NCBI Taxonomy" id="2931921"/>
    <lineage>
        <taxon>Bacteria</taxon>
        <taxon>Bacillati</taxon>
        <taxon>Bacillota</taxon>
        <taxon>Bacilli</taxon>
        <taxon>Bacillales</taxon>
        <taxon>Alicyclobacillaceae</taxon>
        <taxon>Alicyclobacillus</taxon>
    </lineage>
</organism>
<evidence type="ECO:0000256" key="3">
    <source>
        <dbReference type="PIRSR" id="PIRSR607837-1"/>
    </source>
</evidence>
<evidence type="ECO:0000313" key="5">
    <source>
        <dbReference type="Proteomes" id="UP000663505"/>
    </source>
</evidence>
<evidence type="ECO:0000256" key="1">
    <source>
        <dbReference type="ARBA" id="ARBA00008635"/>
    </source>
</evidence>
<dbReference type="Gene3D" id="1.20.120.450">
    <property type="entry name" value="dinb family like domain"/>
    <property type="match status" value="1"/>
</dbReference>
<evidence type="ECO:0000313" key="4">
    <source>
        <dbReference type="EMBL" id="QSO46033.1"/>
    </source>
</evidence>
<dbReference type="GO" id="GO:0046872">
    <property type="term" value="F:metal ion binding"/>
    <property type="evidence" value="ECO:0007669"/>
    <property type="project" value="UniProtKB-KW"/>
</dbReference>
<dbReference type="AlphaFoldDB" id="A0A9X7VVU5"/>
<dbReference type="EMBL" id="CP071182">
    <property type="protein sequence ID" value="QSO46033.1"/>
    <property type="molecule type" value="Genomic_DNA"/>
</dbReference>
<dbReference type="KEGG" id="afx:JZ786_16050"/>
<accession>A0A9X7VVU5</accession>
<feature type="binding site" evidence="3">
    <location>
        <position position="127"/>
    </location>
    <ligand>
        <name>a divalent metal cation</name>
        <dbReference type="ChEBI" id="CHEBI:60240"/>
    </ligand>
</feature>